<evidence type="ECO:0000313" key="2">
    <source>
        <dbReference type="EMBL" id="TPG60335.1"/>
    </source>
</evidence>
<name>A0A502GEK9_9PROT</name>
<comment type="caution">
    <text evidence="2">The sequence shown here is derived from an EMBL/GenBank/DDBJ whole genome shotgun (WGS) entry which is preliminary data.</text>
</comment>
<protein>
    <submittedName>
        <fullName evidence="2">PAS domain S-box protein</fullName>
    </submittedName>
</protein>
<dbReference type="NCBIfam" id="TIGR00229">
    <property type="entry name" value="sensory_box"/>
    <property type="match status" value="1"/>
</dbReference>
<sequence length="149" mass="16378">MGRVLSRTFGLIDQSLGFAVSNEAGRLTQVDRTVCELLGYEAPTLVGLSIKALTHPEDWPVCEGLLERLHLHGEPFTIAKRYLRRDGSVVWAQAYVTRLVDASGRPSFSGMIRPVLPAMGHHAAPAAARPRRRDLARLMNGPSPSQRPN</sequence>
<dbReference type="EMBL" id="RCZP01000002">
    <property type="protein sequence ID" value="TPG60335.1"/>
    <property type="molecule type" value="Genomic_DNA"/>
</dbReference>
<gene>
    <name evidence="2" type="ORF">EAH89_02845</name>
</gene>
<keyword evidence="3" id="KW-1185">Reference proteome</keyword>
<dbReference type="InterPro" id="IPR013655">
    <property type="entry name" value="PAS_fold_3"/>
</dbReference>
<dbReference type="OrthoDB" id="7275796at2"/>
<dbReference type="InterPro" id="IPR000014">
    <property type="entry name" value="PAS"/>
</dbReference>
<dbReference type="CDD" id="cd00130">
    <property type="entry name" value="PAS"/>
    <property type="match status" value="1"/>
</dbReference>
<proteinExistence type="predicted"/>
<dbReference type="InterPro" id="IPR035965">
    <property type="entry name" value="PAS-like_dom_sf"/>
</dbReference>
<evidence type="ECO:0000259" key="1">
    <source>
        <dbReference type="PROSITE" id="PS50112"/>
    </source>
</evidence>
<dbReference type="Gene3D" id="3.30.450.20">
    <property type="entry name" value="PAS domain"/>
    <property type="match status" value="1"/>
</dbReference>
<evidence type="ECO:0000313" key="3">
    <source>
        <dbReference type="Proteomes" id="UP000317078"/>
    </source>
</evidence>
<accession>A0A502GEK9</accession>
<dbReference type="PROSITE" id="PS50112">
    <property type="entry name" value="PAS"/>
    <property type="match status" value="1"/>
</dbReference>
<reference evidence="2 3" key="1">
    <citation type="journal article" date="2019" name="Environ. Microbiol.">
        <title>Species interactions and distinct microbial communities in high Arctic permafrost affected cryosols are associated with the CH4 and CO2 gas fluxes.</title>
        <authorList>
            <person name="Altshuler I."/>
            <person name="Hamel J."/>
            <person name="Turney S."/>
            <person name="Magnuson E."/>
            <person name="Levesque R."/>
            <person name="Greer C."/>
            <person name="Whyte L.G."/>
        </authorList>
    </citation>
    <scope>NUCLEOTIDE SEQUENCE [LARGE SCALE GENOMIC DNA]</scope>
    <source>
        <strain evidence="2 3">S9.3B</strain>
    </source>
</reference>
<feature type="domain" description="PAS" evidence="1">
    <location>
        <begin position="20"/>
        <end position="58"/>
    </location>
</feature>
<organism evidence="2 3">
    <name type="scientific">Muricoccus nepalensis</name>
    <dbReference type="NCBI Taxonomy" id="1854500"/>
    <lineage>
        <taxon>Bacteria</taxon>
        <taxon>Pseudomonadati</taxon>
        <taxon>Pseudomonadota</taxon>
        <taxon>Alphaproteobacteria</taxon>
        <taxon>Acetobacterales</taxon>
        <taxon>Roseomonadaceae</taxon>
        <taxon>Muricoccus</taxon>
    </lineage>
</organism>
<dbReference type="AlphaFoldDB" id="A0A502GEK9"/>
<dbReference type="Proteomes" id="UP000317078">
    <property type="component" value="Unassembled WGS sequence"/>
</dbReference>
<dbReference type="Pfam" id="PF08447">
    <property type="entry name" value="PAS_3"/>
    <property type="match status" value="1"/>
</dbReference>
<dbReference type="SUPFAM" id="SSF55785">
    <property type="entry name" value="PYP-like sensor domain (PAS domain)"/>
    <property type="match status" value="1"/>
</dbReference>